<comment type="caution">
    <text evidence="5">The sequence shown here is derived from an EMBL/GenBank/DDBJ whole genome shotgun (WGS) entry which is preliminary data.</text>
</comment>
<reference evidence="4" key="2">
    <citation type="journal article" date="2020" name="mSystems">
        <title>Genome- and Community-Level Interaction Insights into Carbon Utilization and Element Cycling Functions of Hydrothermarchaeota in Hydrothermal Sediment.</title>
        <authorList>
            <person name="Zhou Z."/>
            <person name="Liu Y."/>
            <person name="Xu W."/>
            <person name="Pan J."/>
            <person name="Luo Z.H."/>
            <person name="Li M."/>
        </authorList>
    </citation>
    <scope>NUCLEOTIDE SEQUENCE [LARGE SCALE GENOMIC DNA]</scope>
    <source>
        <strain evidence="4">SpSt-186</strain>
    </source>
</reference>
<organism evidence="5 6">
    <name type="scientific">Thermoanaerobaculum aquaticum</name>
    <dbReference type="NCBI Taxonomy" id="1312852"/>
    <lineage>
        <taxon>Bacteria</taxon>
        <taxon>Pseudomonadati</taxon>
        <taxon>Acidobacteriota</taxon>
        <taxon>Thermoanaerobaculia</taxon>
        <taxon>Thermoanaerobaculales</taxon>
        <taxon>Thermoanaerobaculaceae</taxon>
        <taxon>Thermoanaerobaculum</taxon>
    </lineage>
</organism>
<dbReference type="EMBL" id="JMFG01000040">
    <property type="protein sequence ID" value="KDA52878.1"/>
    <property type="molecule type" value="Genomic_DNA"/>
</dbReference>
<dbReference type="Gene3D" id="2.40.160.20">
    <property type="match status" value="1"/>
</dbReference>
<evidence type="ECO:0000259" key="3">
    <source>
        <dbReference type="Pfam" id="PF13505"/>
    </source>
</evidence>
<dbReference type="RefSeq" id="WP_038050536.1">
    <property type="nucleotide sequence ID" value="NZ_JMFG01000040.1"/>
</dbReference>
<evidence type="ECO:0000256" key="2">
    <source>
        <dbReference type="SAM" id="SignalP"/>
    </source>
</evidence>
<dbReference type="STRING" id="1312852.EG19_09260"/>
<evidence type="ECO:0000313" key="6">
    <source>
        <dbReference type="Proteomes" id="UP000027284"/>
    </source>
</evidence>
<dbReference type="OrthoDB" id="838103at2"/>
<reference evidence="5 6" key="1">
    <citation type="submission" date="2014-04" db="EMBL/GenBank/DDBJ databases">
        <title>The Genome Sequence of Thermoanaerobaculum aquaticum MP-01, The First Cultivated Group 23 Acidobacterium.</title>
        <authorList>
            <person name="Stamps B.W."/>
            <person name="Losey N.A."/>
            <person name="Lawson P.A."/>
            <person name="Stevenson B.S."/>
        </authorList>
    </citation>
    <scope>NUCLEOTIDE SEQUENCE [LARGE SCALE GENOMIC DNA]</scope>
    <source>
        <strain evidence="5 6">MP-01</strain>
    </source>
</reference>
<dbReference type="Proteomes" id="UP000027284">
    <property type="component" value="Unassembled WGS sequence"/>
</dbReference>
<dbReference type="Pfam" id="PF13505">
    <property type="entry name" value="OMP_b-brl"/>
    <property type="match status" value="1"/>
</dbReference>
<feature type="chain" id="PRO_5035544126" description="Outer membrane protein beta-barrel domain-containing protein" evidence="2">
    <location>
        <begin position="20"/>
        <end position="207"/>
    </location>
</feature>
<evidence type="ECO:0000313" key="4">
    <source>
        <dbReference type="EMBL" id="HEQ88754.1"/>
    </source>
</evidence>
<protein>
    <recommendedName>
        <fullName evidence="3">Outer membrane protein beta-barrel domain-containing protein</fullName>
    </recommendedName>
</protein>
<keyword evidence="6" id="KW-1185">Reference proteome</keyword>
<name>A0A062XQ47_9BACT</name>
<dbReference type="EMBL" id="DSHW01000379">
    <property type="protein sequence ID" value="HEQ88754.1"/>
    <property type="molecule type" value="Genomic_DNA"/>
</dbReference>
<dbReference type="AlphaFoldDB" id="A0A062XQ47"/>
<keyword evidence="1 2" id="KW-0732">Signal</keyword>
<accession>A0A062XQ47</accession>
<dbReference type="InterPro" id="IPR027385">
    <property type="entry name" value="Beta-barrel_OMP"/>
</dbReference>
<evidence type="ECO:0000256" key="1">
    <source>
        <dbReference type="ARBA" id="ARBA00022729"/>
    </source>
</evidence>
<evidence type="ECO:0000313" key="5">
    <source>
        <dbReference type="EMBL" id="KDA52878.1"/>
    </source>
</evidence>
<gene>
    <name evidence="5" type="ORF">EG19_09260</name>
    <name evidence="4" type="ORF">ENP06_05005</name>
</gene>
<dbReference type="InterPro" id="IPR011250">
    <property type="entry name" value="OMP/PagP_B-barrel"/>
</dbReference>
<dbReference type="SUPFAM" id="SSF56925">
    <property type="entry name" value="OMPA-like"/>
    <property type="match status" value="1"/>
</dbReference>
<sequence>MKKLALFAVVLLLPALAGAQAVGSVELTPTVGFWLGDTIARGVTRTFNFDVTVDDAPAYGVRLGYRFAPNWALDFALFRENADLVTGRGDLFGGKSTIGDINLTTFEVGVEGSLGHRRVVPFLAGGIGAMHLDPNFGNASSDTRFVANFGGGFKVFFTPELALRFDWRGHSVHVGGDSDRCDWWDECDRRDNWITFTEVALGLSFVF</sequence>
<feature type="signal peptide" evidence="2">
    <location>
        <begin position="1"/>
        <end position="19"/>
    </location>
</feature>
<feature type="domain" description="Outer membrane protein beta-barrel" evidence="3">
    <location>
        <begin position="9"/>
        <end position="207"/>
    </location>
</feature>
<proteinExistence type="predicted"/>